<sequence length="186" mass="21472">MYHTKQLQQTIEELQEEHTNVTIVYGDYYNAYKWILGRAALLGFDPKSSQKACCGGGGDYDFSLARMCGAQRTARHDLKLSLIAGSHYKILASSKIEWKIADFSLCRIEVLCHDINIHIPRHISSRIPSYNLLYLNEATWNWHLMKTAMTMCRVYDKEQNYIAFDELAPEDSQPVTFLKRVIPDYA</sequence>
<gene>
    <name evidence="2" type="ORF">GH714_009472</name>
</gene>
<keyword evidence="3" id="KW-1185">Reference proteome</keyword>
<evidence type="ECO:0000256" key="1">
    <source>
        <dbReference type="ARBA" id="ARBA00008668"/>
    </source>
</evidence>
<dbReference type="AlphaFoldDB" id="A0A6A6MH74"/>
<organism evidence="2 3">
    <name type="scientific">Hevea brasiliensis</name>
    <name type="common">Para rubber tree</name>
    <name type="synonym">Siphonia brasiliensis</name>
    <dbReference type="NCBI Taxonomy" id="3981"/>
    <lineage>
        <taxon>Eukaryota</taxon>
        <taxon>Viridiplantae</taxon>
        <taxon>Streptophyta</taxon>
        <taxon>Embryophyta</taxon>
        <taxon>Tracheophyta</taxon>
        <taxon>Spermatophyta</taxon>
        <taxon>Magnoliopsida</taxon>
        <taxon>eudicotyledons</taxon>
        <taxon>Gunneridae</taxon>
        <taxon>Pentapetalae</taxon>
        <taxon>rosids</taxon>
        <taxon>fabids</taxon>
        <taxon>Malpighiales</taxon>
        <taxon>Euphorbiaceae</taxon>
        <taxon>Crotonoideae</taxon>
        <taxon>Micrandreae</taxon>
        <taxon>Hevea</taxon>
    </lineage>
</organism>
<evidence type="ECO:0000313" key="3">
    <source>
        <dbReference type="Proteomes" id="UP000467840"/>
    </source>
</evidence>
<accession>A0A6A6MH74</accession>
<comment type="caution">
    <text evidence="2">The sequence shown here is derived from an EMBL/GenBank/DDBJ whole genome shotgun (WGS) entry which is preliminary data.</text>
</comment>
<dbReference type="PANTHER" id="PTHR22835:SF654">
    <property type="entry name" value="ACETYLAJMALAN ESTERASE-LIKE"/>
    <property type="match status" value="1"/>
</dbReference>
<reference evidence="2 3" key="1">
    <citation type="journal article" date="2020" name="Mol. Plant">
        <title>The Chromosome-Based Rubber Tree Genome Provides New Insights into Spurge Genome Evolution and Rubber Biosynthesis.</title>
        <authorList>
            <person name="Liu J."/>
            <person name="Shi C."/>
            <person name="Shi C.C."/>
            <person name="Li W."/>
            <person name="Zhang Q.J."/>
            <person name="Zhang Y."/>
            <person name="Li K."/>
            <person name="Lu H.F."/>
            <person name="Shi C."/>
            <person name="Zhu S.T."/>
            <person name="Xiao Z.Y."/>
            <person name="Nan H."/>
            <person name="Yue Y."/>
            <person name="Zhu X.G."/>
            <person name="Wu Y."/>
            <person name="Hong X.N."/>
            <person name="Fan G.Y."/>
            <person name="Tong Y."/>
            <person name="Zhang D."/>
            <person name="Mao C.L."/>
            <person name="Liu Y.L."/>
            <person name="Hao S.J."/>
            <person name="Liu W.Q."/>
            <person name="Lv M.Q."/>
            <person name="Zhang H.B."/>
            <person name="Liu Y."/>
            <person name="Hu-Tang G.R."/>
            <person name="Wang J.P."/>
            <person name="Wang J.H."/>
            <person name="Sun Y.H."/>
            <person name="Ni S.B."/>
            <person name="Chen W.B."/>
            <person name="Zhang X.C."/>
            <person name="Jiao Y.N."/>
            <person name="Eichler E.E."/>
            <person name="Li G.H."/>
            <person name="Liu X."/>
            <person name="Gao L.Z."/>
        </authorList>
    </citation>
    <scope>NUCLEOTIDE SEQUENCE [LARGE SCALE GENOMIC DNA]</scope>
    <source>
        <strain evidence="3">cv. GT1</strain>
        <tissue evidence="2">Leaf</tissue>
    </source>
</reference>
<dbReference type="Gene3D" id="3.40.50.1110">
    <property type="entry name" value="SGNH hydrolase"/>
    <property type="match status" value="1"/>
</dbReference>
<dbReference type="Proteomes" id="UP000467840">
    <property type="component" value="Chromosome 15"/>
</dbReference>
<evidence type="ECO:0000313" key="2">
    <source>
        <dbReference type="EMBL" id="KAF2313141.1"/>
    </source>
</evidence>
<name>A0A6A6MH74_HEVBR</name>
<dbReference type="EMBL" id="JAAGAX010000005">
    <property type="protein sequence ID" value="KAF2313141.1"/>
    <property type="molecule type" value="Genomic_DNA"/>
</dbReference>
<proteinExistence type="inferred from homology"/>
<comment type="similarity">
    <text evidence="1">Belongs to the 'GDSL' lipolytic enzyme family.</text>
</comment>
<dbReference type="InterPro" id="IPR036514">
    <property type="entry name" value="SGNH_hydro_sf"/>
</dbReference>
<protein>
    <submittedName>
        <fullName evidence="2">Uncharacterized protein</fullName>
    </submittedName>
</protein>
<dbReference type="PANTHER" id="PTHR22835">
    <property type="entry name" value="ZINC FINGER FYVE DOMAIN CONTAINING PROTEIN"/>
    <property type="match status" value="1"/>
</dbReference>